<evidence type="ECO:0000313" key="3">
    <source>
        <dbReference type="Proteomes" id="UP001215151"/>
    </source>
</evidence>
<dbReference type="AlphaFoldDB" id="A0AAD7X591"/>
<dbReference type="EMBL" id="JAPEVG010000364">
    <property type="protein sequence ID" value="KAJ8463910.1"/>
    <property type="molecule type" value="Genomic_DNA"/>
</dbReference>
<proteinExistence type="predicted"/>
<feature type="compositionally biased region" description="Basic and acidic residues" evidence="1">
    <location>
        <begin position="433"/>
        <end position="445"/>
    </location>
</feature>
<accession>A0AAD7X591</accession>
<feature type="region of interest" description="Disordered" evidence="1">
    <location>
        <begin position="193"/>
        <end position="228"/>
    </location>
</feature>
<evidence type="ECO:0000313" key="2">
    <source>
        <dbReference type="EMBL" id="KAJ8463910.1"/>
    </source>
</evidence>
<sequence length="462" mass="51419">MRLFYDHPGGLERKPEAMDNDKVQVWRRSVSSTNSVQTTSQTSRPLPAWVRARRASLTFGGGGFEALADLNAEIVQLAASVSEEFSASLRAHEDEPSLAKERDREVVEDALGPEMIRLLEDRIHAGDPTLVQFALQAWEARCVARVLDAFCYGLPQEVDKAFMLIFEHMHREEPQPTTSRWRALTYKHAHTLLAKRRPSTSDPSSPDSADPSPFNSAPASITSPSSLSPPLMSLTEKNLRGVIAILALAGCRDAKGLHRDPLRARFGGALSRISARAEHISNVVKTQVMSGFFEAVWVPPCHLVPKSRRSSVADGANVNGTPTKSKGKERERPREREREWVKEVEKARHADDDEEDVPKVEGGSRFDWETMDNVFAGHGNEHCRVLCTVELGLAFRRRLPQRQREQEQESVDGDGMPVSPHPRADAENAAASERGEEASPRTEERTLLLKPKVLLESVIDIL</sequence>
<reference evidence="2" key="1">
    <citation type="submission" date="2022-11" db="EMBL/GenBank/DDBJ databases">
        <title>Genome Sequence of Cubamyces cubensis.</title>
        <authorList>
            <person name="Buettner E."/>
        </authorList>
    </citation>
    <scope>NUCLEOTIDE SEQUENCE</scope>
    <source>
        <strain evidence="2">MPL-01</strain>
    </source>
</reference>
<organism evidence="2 3">
    <name type="scientific">Trametes cubensis</name>
    <dbReference type="NCBI Taxonomy" id="1111947"/>
    <lineage>
        <taxon>Eukaryota</taxon>
        <taxon>Fungi</taxon>
        <taxon>Dikarya</taxon>
        <taxon>Basidiomycota</taxon>
        <taxon>Agaricomycotina</taxon>
        <taxon>Agaricomycetes</taxon>
        <taxon>Polyporales</taxon>
        <taxon>Polyporaceae</taxon>
        <taxon>Trametes</taxon>
    </lineage>
</organism>
<dbReference type="Proteomes" id="UP001215151">
    <property type="component" value="Unassembled WGS sequence"/>
</dbReference>
<evidence type="ECO:0000256" key="1">
    <source>
        <dbReference type="SAM" id="MobiDB-lite"/>
    </source>
</evidence>
<gene>
    <name evidence="2" type="ORF">ONZ51_g9947</name>
</gene>
<feature type="compositionally biased region" description="Basic and acidic residues" evidence="1">
    <location>
        <begin position="326"/>
        <end position="364"/>
    </location>
</feature>
<feature type="region of interest" description="Disordered" evidence="1">
    <location>
        <begin position="307"/>
        <end position="364"/>
    </location>
</feature>
<comment type="caution">
    <text evidence="2">The sequence shown here is derived from an EMBL/GenBank/DDBJ whole genome shotgun (WGS) entry which is preliminary data.</text>
</comment>
<protein>
    <submittedName>
        <fullName evidence="2">Uncharacterized protein</fullName>
    </submittedName>
</protein>
<keyword evidence="3" id="KW-1185">Reference proteome</keyword>
<feature type="region of interest" description="Disordered" evidence="1">
    <location>
        <begin position="400"/>
        <end position="445"/>
    </location>
</feature>
<feature type="compositionally biased region" description="Low complexity" evidence="1">
    <location>
        <begin position="200"/>
        <end position="228"/>
    </location>
</feature>
<name>A0AAD7X591_9APHY</name>